<evidence type="ECO:0000313" key="1">
    <source>
        <dbReference type="EMBL" id="CAH2241640.1"/>
    </source>
</evidence>
<sequence length="79" mass="8558">MKVSLQKRLAAGSTYVLGAYLRVGRQAGGAATSPALKERNASWSKKKPATNLARCFFLLSPSHMKKSNLVRAKIHTEAS</sequence>
<name>A0A8S4RX24_9NEOP</name>
<accession>A0A8S4RX24</accession>
<dbReference type="Proteomes" id="UP000838756">
    <property type="component" value="Unassembled WGS sequence"/>
</dbReference>
<reference evidence="1" key="1">
    <citation type="submission" date="2022-03" db="EMBL/GenBank/DDBJ databases">
        <authorList>
            <person name="Lindestad O."/>
        </authorList>
    </citation>
    <scope>NUCLEOTIDE SEQUENCE</scope>
</reference>
<dbReference type="EMBL" id="CAKXAJ010025585">
    <property type="protein sequence ID" value="CAH2241640.1"/>
    <property type="molecule type" value="Genomic_DNA"/>
</dbReference>
<keyword evidence="2" id="KW-1185">Reference proteome</keyword>
<evidence type="ECO:0000313" key="2">
    <source>
        <dbReference type="Proteomes" id="UP000838756"/>
    </source>
</evidence>
<dbReference type="AlphaFoldDB" id="A0A8S4RX24"/>
<protein>
    <submittedName>
        <fullName evidence="1">Jg3043 protein</fullName>
    </submittedName>
</protein>
<organism evidence="1 2">
    <name type="scientific">Pararge aegeria aegeria</name>
    <dbReference type="NCBI Taxonomy" id="348720"/>
    <lineage>
        <taxon>Eukaryota</taxon>
        <taxon>Metazoa</taxon>
        <taxon>Ecdysozoa</taxon>
        <taxon>Arthropoda</taxon>
        <taxon>Hexapoda</taxon>
        <taxon>Insecta</taxon>
        <taxon>Pterygota</taxon>
        <taxon>Neoptera</taxon>
        <taxon>Endopterygota</taxon>
        <taxon>Lepidoptera</taxon>
        <taxon>Glossata</taxon>
        <taxon>Ditrysia</taxon>
        <taxon>Papilionoidea</taxon>
        <taxon>Nymphalidae</taxon>
        <taxon>Satyrinae</taxon>
        <taxon>Satyrini</taxon>
        <taxon>Parargina</taxon>
        <taxon>Pararge</taxon>
    </lineage>
</organism>
<comment type="caution">
    <text evidence="1">The sequence shown here is derived from an EMBL/GenBank/DDBJ whole genome shotgun (WGS) entry which is preliminary data.</text>
</comment>
<gene>
    <name evidence="1" type="primary">jg3043</name>
    <name evidence="1" type="ORF">PAEG_LOCUS18060</name>
</gene>
<proteinExistence type="predicted"/>